<organism evidence="2 3">
    <name type="scientific">Flavobacterium endoglycinae</name>
    <dbReference type="NCBI Taxonomy" id="2816357"/>
    <lineage>
        <taxon>Bacteria</taxon>
        <taxon>Pseudomonadati</taxon>
        <taxon>Bacteroidota</taxon>
        <taxon>Flavobacteriia</taxon>
        <taxon>Flavobacteriales</taxon>
        <taxon>Flavobacteriaceae</taxon>
        <taxon>Flavobacterium</taxon>
    </lineage>
</organism>
<name>A0ABX7QA12_9FLAO</name>
<dbReference type="InterPro" id="IPR012433">
    <property type="entry name" value="Imm11"/>
</dbReference>
<protein>
    <recommendedName>
        <fullName evidence="1">Immunity MXAN-0049 protein domain-containing protein</fullName>
    </recommendedName>
</protein>
<evidence type="ECO:0000313" key="3">
    <source>
        <dbReference type="Proteomes" id="UP000663440"/>
    </source>
</evidence>
<evidence type="ECO:0000259" key="1">
    <source>
        <dbReference type="Pfam" id="PF07791"/>
    </source>
</evidence>
<dbReference type="Pfam" id="PF07791">
    <property type="entry name" value="Imm11"/>
    <property type="match status" value="1"/>
</dbReference>
<dbReference type="RefSeq" id="WP_207294552.1">
    <property type="nucleotide sequence ID" value="NZ_CP071448.1"/>
</dbReference>
<keyword evidence="3" id="KW-1185">Reference proteome</keyword>
<gene>
    <name evidence="2" type="ORF">J0383_13420</name>
</gene>
<feature type="domain" description="Immunity MXAN-0049 protein" evidence="1">
    <location>
        <begin position="43"/>
        <end position="176"/>
    </location>
</feature>
<proteinExistence type="predicted"/>
<dbReference type="EMBL" id="CP071448">
    <property type="protein sequence ID" value="QSW87296.1"/>
    <property type="molecule type" value="Genomic_DNA"/>
</dbReference>
<evidence type="ECO:0000313" key="2">
    <source>
        <dbReference type="EMBL" id="QSW87296.1"/>
    </source>
</evidence>
<accession>A0ABX7QA12</accession>
<dbReference type="Proteomes" id="UP000663440">
    <property type="component" value="Chromosome"/>
</dbReference>
<sequence>MDIYKIGSDYENYRFLIPFDDNGLTSTDGTSLIKNWKSCNYFLFKDPKKKTDTRKIDFKASCYHSGVLMIEENYKDIFTKLSEESIEYLKINTPELNDSFYIANIIKSVETIEYEGISHEDFMNSFKNGTMKFKLENILNKEIFRDKRFSSFYFCTQKFIDKINEINITGLKFTNAGIAF</sequence>
<reference evidence="2 3" key="1">
    <citation type="submission" date="2021-03" db="EMBL/GenBank/DDBJ databases">
        <title>Flavobacterium kribbensis sp. nov, an endophytic bacteria, isolated from soybean.</title>
        <authorList>
            <person name="Lee J."/>
            <person name="Seo J."/>
        </authorList>
    </citation>
    <scope>NUCLEOTIDE SEQUENCE [LARGE SCALE GENOMIC DNA]</scope>
    <source>
        <strain evidence="2 3">BB8</strain>
    </source>
</reference>